<protein>
    <submittedName>
        <fullName evidence="1">Uncharacterized protein</fullName>
    </submittedName>
</protein>
<sequence>AATRSNMSNVEKVYDALDDVHKETFLKSSFGKLYDIKNMKTSAPLIHNLLLRWVVSVNEDELWFCLGLEKVVRFSLYEFMLVTRLRFANEENES</sequence>
<dbReference type="Gramene" id="OE9A008554T1">
    <property type="protein sequence ID" value="OE9A008554C1"/>
    <property type="gene ID" value="OE9A008554"/>
</dbReference>
<dbReference type="OrthoDB" id="1930729at2759"/>
<organism evidence="1 2">
    <name type="scientific">Olea europaea subsp. europaea</name>
    <dbReference type="NCBI Taxonomy" id="158383"/>
    <lineage>
        <taxon>Eukaryota</taxon>
        <taxon>Viridiplantae</taxon>
        <taxon>Streptophyta</taxon>
        <taxon>Embryophyta</taxon>
        <taxon>Tracheophyta</taxon>
        <taxon>Spermatophyta</taxon>
        <taxon>Magnoliopsida</taxon>
        <taxon>eudicotyledons</taxon>
        <taxon>Gunneridae</taxon>
        <taxon>Pentapetalae</taxon>
        <taxon>asterids</taxon>
        <taxon>lamiids</taxon>
        <taxon>Lamiales</taxon>
        <taxon>Oleaceae</taxon>
        <taxon>Oleeae</taxon>
        <taxon>Olea</taxon>
    </lineage>
</organism>
<proteinExistence type="predicted"/>
<keyword evidence="2" id="KW-1185">Reference proteome</keyword>
<evidence type="ECO:0000313" key="1">
    <source>
        <dbReference type="EMBL" id="CAA2990750.1"/>
    </source>
</evidence>
<dbReference type="AlphaFoldDB" id="A0A8S0SFI5"/>
<name>A0A8S0SFI5_OLEEU</name>
<evidence type="ECO:0000313" key="2">
    <source>
        <dbReference type="Proteomes" id="UP000594638"/>
    </source>
</evidence>
<dbReference type="PANTHER" id="PTHR48449">
    <property type="entry name" value="DUF1985 DOMAIN-CONTAINING PROTEIN"/>
    <property type="match status" value="1"/>
</dbReference>
<gene>
    <name evidence="1" type="ORF">OLEA9_A008554</name>
</gene>
<dbReference type="PANTHER" id="PTHR48449:SF1">
    <property type="entry name" value="DUF1985 DOMAIN-CONTAINING PROTEIN"/>
    <property type="match status" value="1"/>
</dbReference>
<reference evidence="1 2" key="1">
    <citation type="submission" date="2019-12" db="EMBL/GenBank/DDBJ databases">
        <authorList>
            <person name="Alioto T."/>
            <person name="Alioto T."/>
            <person name="Gomez Garrido J."/>
        </authorList>
    </citation>
    <scope>NUCLEOTIDE SEQUENCE [LARGE SCALE GENOMIC DNA]</scope>
</reference>
<accession>A0A8S0SFI5</accession>
<dbReference type="EMBL" id="CACTIH010004383">
    <property type="protein sequence ID" value="CAA2990750.1"/>
    <property type="molecule type" value="Genomic_DNA"/>
</dbReference>
<dbReference type="Proteomes" id="UP000594638">
    <property type="component" value="Unassembled WGS sequence"/>
</dbReference>
<comment type="caution">
    <text evidence="1">The sequence shown here is derived from an EMBL/GenBank/DDBJ whole genome shotgun (WGS) entry which is preliminary data.</text>
</comment>
<feature type="non-terminal residue" evidence="1">
    <location>
        <position position="1"/>
    </location>
</feature>